<evidence type="ECO:0000259" key="6">
    <source>
        <dbReference type="PROSITE" id="PS51335"/>
    </source>
</evidence>
<dbReference type="PANTHER" id="PTHR12771">
    <property type="entry name" value="ENGULFMENT AND CELL MOTILITY"/>
    <property type="match status" value="1"/>
</dbReference>
<dbReference type="GO" id="GO:0005886">
    <property type="term" value="C:plasma membrane"/>
    <property type="evidence" value="ECO:0007669"/>
    <property type="project" value="TreeGrafter"/>
</dbReference>
<keyword evidence="2" id="KW-0581">Phagocytosis</keyword>
<dbReference type="AlphaFoldDB" id="S4RA56"/>
<dbReference type="Pfam" id="PF04727">
    <property type="entry name" value="ELMO_CED12"/>
    <property type="match status" value="1"/>
</dbReference>
<evidence type="ECO:0000256" key="3">
    <source>
        <dbReference type="ARBA" id="ARBA00023036"/>
    </source>
</evidence>
<dbReference type="GO" id="GO:0017124">
    <property type="term" value="F:SH3 domain binding"/>
    <property type="evidence" value="ECO:0007669"/>
    <property type="project" value="UniProtKB-KW"/>
</dbReference>
<dbReference type="Gene3D" id="2.30.29.30">
    <property type="entry name" value="Pleckstrin-homology domain (PH domain)/Phosphotyrosine-binding domain (PTB)"/>
    <property type="match status" value="1"/>
</dbReference>
<keyword evidence="1" id="KW-0053">Apoptosis</keyword>
<dbReference type="GO" id="GO:0006909">
    <property type="term" value="P:phagocytosis"/>
    <property type="evidence" value="ECO:0007669"/>
    <property type="project" value="UniProtKB-KW"/>
</dbReference>
<dbReference type="InterPro" id="IPR001849">
    <property type="entry name" value="PH_domain"/>
</dbReference>
<sequence length="729" mass="83546">MPPPQDIVKVAIERPGAFAQLIELDQKKPLSAVIKDICYGWNISDSENYALHYTDGNQMYITEKNRNEIKNGAILKLTDSASKTAQLLVERIRSTRPDDRLDALKTLARLSVDVTFASEFIKLDGIGLLTRSVETGTTDSLAHTIGENLAYTLTAFVELMDHSIMSWESFTQGPFVKKMSIYINQACADATVLQRSLAILESKDRGPICRALASLVTFYKLCSEIQKSNQEIQIYTIAVINALFMKATAEKKVDLCLNLLCKENDQIFNYFQKTLRPTILNTVIRSNRSIGTDMAHQLYVLQTLSLNLLEDRMMTKLDPQDQVQRDLLMELRKIAFDSDVDQTNNSGSIDKRKSMFTQDYKKLGFLNSVNPALDFTATPPGILALDCMLYFAKQHQDSYIRLVLENSCREDRHECPFGRSSIELTRIMCEIMRIREPPSETGQDYYPMYFTHDNAFQELFCVCVQLLNKTWKEMRATFEDFDKVLQVVREQIVRCLLNKPNSMDQFRVHLHNLGYAEILKIRQSERMNQEEGDFKAAPIIELREKILPEVLELIKQQRLNRLCEGTTFRKIGKNRRQDKLWYCRLSPNHKVLHYADVEEGSKAPAIEALQEKLPIADIKMVVTGKDCPHMKEVRKSKDVMDLAFSILYDPDESLNFIAKSPDEYCVWTDGLNALLGREMVSKATCSDLEVLLNMEMKLRLLDLENIQIPETAPVVPVPPSNYDFTYDFS</sequence>
<proteinExistence type="predicted"/>
<evidence type="ECO:0000256" key="4">
    <source>
        <dbReference type="ARBA" id="ARBA00024863"/>
    </source>
</evidence>
<comment type="function">
    <text evidence="4">Involved in cytoskeletal rearrangements required for phagocytosis of apoptotic cells and cell motility. Acts in association with DOCK1 and CRK. Was initially proposed to be required in complex with DOCK1 to activate Rac Rho small GTPases. May enhance the guanine nucleotide exchange factor (GEF) activity of DOCK1.</text>
</comment>
<dbReference type="PROSITE" id="PS50003">
    <property type="entry name" value="PH_DOMAIN"/>
    <property type="match status" value="1"/>
</dbReference>
<accession>S4RA56</accession>
<name>S4RA56_PETMA</name>
<keyword evidence="3" id="KW-0729">SH3-binding</keyword>
<dbReference type="FunFam" id="2.30.29.30:FF:000053">
    <property type="entry name" value="Engulfment and cell motility protein 1"/>
    <property type="match status" value="1"/>
</dbReference>
<organism evidence="7">
    <name type="scientific">Petromyzon marinus</name>
    <name type="common">Sea lamprey</name>
    <dbReference type="NCBI Taxonomy" id="7757"/>
    <lineage>
        <taxon>Eukaryota</taxon>
        <taxon>Metazoa</taxon>
        <taxon>Chordata</taxon>
        <taxon>Craniata</taxon>
        <taxon>Vertebrata</taxon>
        <taxon>Cyclostomata</taxon>
        <taxon>Hyperoartia</taxon>
        <taxon>Petromyzontiformes</taxon>
        <taxon>Petromyzontidae</taxon>
        <taxon>Petromyzon</taxon>
    </lineage>
</organism>
<dbReference type="InterPro" id="IPR011989">
    <property type="entry name" value="ARM-like"/>
</dbReference>
<dbReference type="InterPro" id="IPR050868">
    <property type="entry name" value="ELMO_domain-containing"/>
</dbReference>
<dbReference type="Pfam" id="PF11841">
    <property type="entry name" value="ELMO_ARM"/>
    <property type="match status" value="1"/>
</dbReference>
<evidence type="ECO:0000256" key="1">
    <source>
        <dbReference type="ARBA" id="ARBA00022703"/>
    </source>
</evidence>
<dbReference type="STRING" id="7757.ENSPMAP00000002087"/>
<feature type="domain" description="PH" evidence="5">
    <location>
        <begin position="560"/>
        <end position="676"/>
    </location>
</feature>
<protein>
    <submittedName>
        <fullName evidence="7">Engulfment and cell motility 1</fullName>
    </submittedName>
</protein>
<reference evidence="7" key="1">
    <citation type="submission" date="2025-08" db="UniProtKB">
        <authorList>
            <consortium name="Ensembl"/>
        </authorList>
    </citation>
    <scope>IDENTIFICATION</scope>
</reference>
<dbReference type="Gene3D" id="1.25.10.10">
    <property type="entry name" value="Leucine-rich Repeat Variant"/>
    <property type="match status" value="1"/>
</dbReference>
<dbReference type="Gene3D" id="6.10.250.810">
    <property type="match status" value="1"/>
</dbReference>
<dbReference type="Pfam" id="PF16457">
    <property type="entry name" value="PH_12"/>
    <property type="match status" value="1"/>
</dbReference>
<evidence type="ECO:0000259" key="5">
    <source>
        <dbReference type="PROSITE" id="PS50003"/>
    </source>
</evidence>
<dbReference type="PROSITE" id="PS51335">
    <property type="entry name" value="ELMO"/>
    <property type="match status" value="1"/>
</dbReference>
<dbReference type="InterPro" id="IPR011993">
    <property type="entry name" value="PH-like_dom_sf"/>
</dbReference>
<dbReference type="GO" id="GO:0048870">
    <property type="term" value="P:cell motility"/>
    <property type="evidence" value="ECO:0007669"/>
    <property type="project" value="TreeGrafter"/>
</dbReference>
<dbReference type="GO" id="GO:0006915">
    <property type="term" value="P:apoptotic process"/>
    <property type="evidence" value="ECO:0007669"/>
    <property type="project" value="UniProtKB-KW"/>
</dbReference>
<evidence type="ECO:0000256" key="2">
    <source>
        <dbReference type="ARBA" id="ARBA00022907"/>
    </source>
</evidence>
<dbReference type="InterPro" id="IPR006816">
    <property type="entry name" value="ELMO_dom"/>
</dbReference>
<evidence type="ECO:0000313" key="7">
    <source>
        <dbReference type="Ensembl" id="ENSPMAP00000002087.1"/>
    </source>
</evidence>
<dbReference type="PANTHER" id="PTHR12771:SF56">
    <property type="entry name" value="CED-12"/>
    <property type="match status" value="1"/>
</dbReference>
<dbReference type="InterPro" id="IPR024574">
    <property type="entry name" value="ELMO_ARM"/>
</dbReference>
<reference evidence="7" key="2">
    <citation type="submission" date="2025-09" db="UniProtKB">
        <authorList>
            <consortium name="Ensembl"/>
        </authorList>
    </citation>
    <scope>IDENTIFICATION</scope>
</reference>
<dbReference type="GeneTree" id="ENSGT00940000155994"/>
<dbReference type="Ensembl" id="ENSPMAT00000002097.1">
    <property type="protein sequence ID" value="ENSPMAP00000002087.1"/>
    <property type="gene ID" value="ENSPMAG00000001881.1"/>
</dbReference>
<dbReference type="OMA" id="CPHMKDL"/>
<dbReference type="HOGENOM" id="CLU_023887_0_0_1"/>
<feature type="domain" description="ELMO" evidence="6">
    <location>
        <begin position="323"/>
        <end position="496"/>
    </location>
</feature>
<dbReference type="SUPFAM" id="SSF50729">
    <property type="entry name" value="PH domain-like"/>
    <property type="match status" value="1"/>
</dbReference>
<dbReference type="GO" id="GO:0007015">
    <property type="term" value="P:actin filament organization"/>
    <property type="evidence" value="ECO:0007669"/>
    <property type="project" value="TreeGrafter"/>
</dbReference>
<dbReference type="CDD" id="cd13359">
    <property type="entry name" value="PH_ELMO1_CED-12"/>
    <property type="match status" value="1"/>
</dbReference>